<dbReference type="NCBIfam" id="TIGR00364">
    <property type="entry name" value="7-cyano-7-deazaguanine synthase QueC"/>
    <property type="match status" value="1"/>
</dbReference>
<name>A0A8J6Y526_9BACT</name>
<comment type="similarity">
    <text evidence="8 11">Belongs to the QueC family.</text>
</comment>
<feature type="binding site" evidence="11">
    <location>
        <position position="240"/>
    </location>
    <ligand>
        <name>Zn(2+)</name>
        <dbReference type="ChEBI" id="CHEBI:29105"/>
    </ligand>
</feature>
<keyword evidence="3 11" id="KW-0479">Metal-binding</keyword>
<dbReference type="PIRSF" id="PIRSF006293">
    <property type="entry name" value="ExsB"/>
    <property type="match status" value="1"/>
</dbReference>
<dbReference type="AlphaFoldDB" id="A0A8J6Y526"/>
<organism evidence="12 13">
    <name type="scientific">Candidatus Sulfomarinibacter kjeldsenii</name>
    <dbReference type="NCBI Taxonomy" id="2885994"/>
    <lineage>
        <taxon>Bacteria</taxon>
        <taxon>Pseudomonadati</taxon>
        <taxon>Acidobacteriota</taxon>
        <taxon>Thermoanaerobaculia</taxon>
        <taxon>Thermoanaerobaculales</taxon>
        <taxon>Candidatus Sulfomarinibacteraceae</taxon>
        <taxon>Candidatus Sulfomarinibacter</taxon>
    </lineage>
</organism>
<dbReference type="GO" id="GO:0005524">
    <property type="term" value="F:ATP binding"/>
    <property type="evidence" value="ECO:0007669"/>
    <property type="project" value="UniProtKB-UniRule"/>
</dbReference>
<evidence type="ECO:0000256" key="4">
    <source>
        <dbReference type="ARBA" id="ARBA00022741"/>
    </source>
</evidence>
<gene>
    <name evidence="11 12" type="primary">queC</name>
    <name evidence="12" type="ORF">IFJ97_04500</name>
</gene>
<dbReference type="Pfam" id="PF06508">
    <property type="entry name" value="QueC"/>
    <property type="match status" value="1"/>
</dbReference>
<evidence type="ECO:0000256" key="1">
    <source>
        <dbReference type="ARBA" id="ARBA00005061"/>
    </source>
</evidence>
<dbReference type="HAMAP" id="MF_01633">
    <property type="entry name" value="QueC"/>
    <property type="match status" value="1"/>
</dbReference>
<dbReference type="EC" id="6.3.4.20" evidence="9 11"/>
<feature type="binding site" evidence="11">
    <location>
        <position position="243"/>
    </location>
    <ligand>
        <name>Zn(2+)</name>
        <dbReference type="ChEBI" id="CHEBI:29105"/>
    </ligand>
</feature>
<evidence type="ECO:0000256" key="11">
    <source>
        <dbReference type="HAMAP-Rule" id="MF_01633"/>
    </source>
</evidence>
<evidence type="ECO:0000256" key="6">
    <source>
        <dbReference type="ARBA" id="ARBA00022833"/>
    </source>
</evidence>
<evidence type="ECO:0000256" key="7">
    <source>
        <dbReference type="ARBA" id="ARBA00022840"/>
    </source>
</evidence>
<dbReference type="Gene3D" id="3.40.50.620">
    <property type="entry name" value="HUPs"/>
    <property type="match status" value="1"/>
</dbReference>
<feature type="binding site" evidence="11">
    <location>
        <position position="230"/>
    </location>
    <ligand>
        <name>Zn(2+)</name>
        <dbReference type="ChEBI" id="CHEBI:29105"/>
    </ligand>
</feature>
<protein>
    <recommendedName>
        <fullName evidence="9 11">7-cyano-7-deazaguanine synthase</fullName>
        <ecNumber evidence="9 11">6.3.4.20</ecNumber>
    </recommendedName>
    <alternativeName>
        <fullName evidence="11">7-cyano-7-carbaguanine synthase</fullName>
    </alternativeName>
    <alternativeName>
        <fullName evidence="11">PreQ(0) synthase</fullName>
    </alternativeName>
    <alternativeName>
        <fullName evidence="11">Queuosine biosynthesis protein QueC</fullName>
    </alternativeName>
</protein>
<feature type="binding site" evidence="11">
    <location>
        <position position="246"/>
    </location>
    <ligand>
        <name>Zn(2+)</name>
        <dbReference type="ChEBI" id="CHEBI:29105"/>
    </ligand>
</feature>
<feature type="binding site" evidence="11">
    <location>
        <begin position="48"/>
        <end position="58"/>
    </location>
    <ligand>
        <name>ATP</name>
        <dbReference type="ChEBI" id="CHEBI:30616"/>
    </ligand>
</feature>
<dbReference type="PANTHER" id="PTHR42914:SF1">
    <property type="entry name" value="7-CYANO-7-DEAZAGUANINE SYNTHASE"/>
    <property type="match status" value="1"/>
</dbReference>
<sequence>MKPSNSFGNKPAKRQRRSAASLRIRNEELGIRNSLPPPNTESRAVVLLSGGLDSTTVLAIALAEGLECHCLTVDYGQRHRVELEAARRVADILGAASHRVITLDLRAIGGSALTDDIDVPKDQDPESGEIPITYVPARNTVMLSLLLGLAEVVEADQLFIGANAVDYSGYPDCRPAFLEAFEELAAVATVAGAEHGVQFRVRAPLLDLTKAEIIRQGLELGVDYGLTWSCYDPTPEGLACGHCDSCILRKRGFEEAGVEDPTNYPPQ</sequence>
<dbReference type="InterPro" id="IPR014729">
    <property type="entry name" value="Rossmann-like_a/b/a_fold"/>
</dbReference>
<keyword evidence="4 11" id="KW-0547">Nucleotide-binding</keyword>
<keyword evidence="5 11" id="KW-0671">Queuosine biosynthesis</keyword>
<evidence type="ECO:0000256" key="2">
    <source>
        <dbReference type="ARBA" id="ARBA00022598"/>
    </source>
</evidence>
<comment type="pathway">
    <text evidence="1 11">Purine metabolism; 7-cyano-7-deazaguanine biosynthesis.</text>
</comment>
<comment type="catalytic activity">
    <reaction evidence="10 11">
        <text>7-carboxy-7-carbaguanine + NH4(+) + 2 ATP = 7-cyano-7-carbaguanine + 2 AMP + 2 diphosphate + 2 H(+)</text>
        <dbReference type="Rhea" id="RHEA:27982"/>
        <dbReference type="ChEBI" id="CHEBI:15378"/>
        <dbReference type="ChEBI" id="CHEBI:28938"/>
        <dbReference type="ChEBI" id="CHEBI:30616"/>
        <dbReference type="ChEBI" id="CHEBI:33019"/>
        <dbReference type="ChEBI" id="CHEBI:45075"/>
        <dbReference type="ChEBI" id="CHEBI:61036"/>
        <dbReference type="ChEBI" id="CHEBI:456215"/>
        <dbReference type="EC" id="6.3.4.20"/>
    </reaction>
</comment>
<reference evidence="12 13" key="1">
    <citation type="submission" date="2020-08" db="EMBL/GenBank/DDBJ databases">
        <title>Acidobacteriota in marine sediments use diverse sulfur dissimilation pathways.</title>
        <authorList>
            <person name="Wasmund K."/>
        </authorList>
    </citation>
    <scope>NUCLEOTIDE SEQUENCE [LARGE SCALE GENOMIC DNA]</scope>
    <source>
        <strain evidence="12">MAG AM3-A</strain>
    </source>
</reference>
<dbReference type="GO" id="GO:0016879">
    <property type="term" value="F:ligase activity, forming carbon-nitrogen bonds"/>
    <property type="evidence" value="ECO:0007669"/>
    <property type="project" value="UniProtKB-UniRule"/>
</dbReference>
<keyword evidence="6 11" id="KW-0862">Zinc</keyword>
<dbReference type="GO" id="GO:0008270">
    <property type="term" value="F:zinc ion binding"/>
    <property type="evidence" value="ECO:0007669"/>
    <property type="project" value="UniProtKB-UniRule"/>
</dbReference>
<comment type="cofactor">
    <cofactor evidence="11">
        <name>Zn(2+)</name>
        <dbReference type="ChEBI" id="CHEBI:29105"/>
    </cofactor>
    <text evidence="11">Binds 1 zinc ion per subunit.</text>
</comment>
<evidence type="ECO:0000256" key="5">
    <source>
        <dbReference type="ARBA" id="ARBA00022785"/>
    </source>
</evidence>
<dbReference type="InterPro" id="IPR018317">
    <property type="entry name" value="QueC"/>
</dbReference>
<evidence type="ECO:0000256" key="3">
    <source>
        <dbReference type="ARBA" id="ARBA00022723"/>
    </source>
</evidence>
<accession>A0A8J6Y526</accession>
<dbReference type="EMBL" id="JACXWA010000071">
    <property type="protein sequence ID" value="MBD3870600.1"/>
    <property type="molecule type" value="Genomic_DNA"/>
</dbReference>
<evidence type="ECO:0000256" key="10">
    <source>
        <dbReference type="ARBA" id="ARBA00047890"/>
    </source>
</evidence>
<dbReference type="UniPathway" id="UPA00391"/>
<evidence type="ECO:0000313" key="13">
    <source>
        <dbReference type="Proteomes" id="UP000598633"/>
    </source>
</evidence>
<dbReference type="Proteomes" id="UP000598633">
    <property type="component" value="Unassembled WGS sequence"/>
</dbReference>
<keyword evidence="7 11" id="KW-0067">ATP-binding</keyword>
<evidence type="ECO:0000256" key="9">
    <source>
        <dbReference type="ARBA" id="ARBA00039149"/>
    </source>
</evidence>
<dbReference type="CDD" id="cd01995">
    <property type="entry name" value="QueC-like"/>
    <property type="match status" value="1"/>
</dbReference>
<evidence type="ECO:0000313" key="12">
    <source>
        <dbReference type="EMBL" id="MBD3870600.1"/>
    </source>
</evidence>
<dbReference type="SUPFAM" id="SSF52402">
    <property type="entry name" value="Adenine nucleotide alpha hydrolases-like"/>
    <property type="match status" value="1"/>
</dbReference>
<dbReference type="GO" id="GO:0008616">
    <property type="term" value="P:tRNA queuosine(34) biosynthetic process"/>
    <property type="evidence" value="ECO:0007669"/>
    <property type="project" value="UniProtKB-UniRule"/>
</dbReference>
<dbReference type="PANTHER" id="PTHR42914">
    <property type="entry name" value="7-CYANO-7-DEAZAGUANINE SYNTHASE"/>
    <property type="match status" value="1"/>
</dbReference>
<comment type="function">
    <text evidence="11">Catalyzes the ATP-dependent conversion of 7-carboxy-7-deazaguanine (CDG) to 7-cyano-7-deazaguanine (preQ(0)).</text>
</comment>
<proteinExistence type="inferred from homology"/>
<evidence type="ECO:0000256" key="8">
    <source>
        <dbReference type="ARBA" id="ARBA00037993"/>
    </source>
</evidence>
<comment type="caution">
    <text evidence="12">The sequence shown here is derived from an EMBL/GenBank/DDBJ whole genome shotgun (WGS) entry which is preliminary data.</text>
</comment>
<keyword evidence="2 11" id="KW-0436">Ligase</keyword>